<protein>
    <submittedName>
        <fullName evidence="2">Uncharacterized protein</fullName>
    </submittedName>
</protein>
<gene>
    <name evidence="2" type="ORF">WI372_10160</name>
</gene>
<keyword evidence="1" id="KW-0732">Signal</keyword>
<name>A0ABU9EB23_9BACT</name>
<evidence type="ECO:0000256" key="1">
    <source>
        <dbReference type="SAM" id="SignalP"/>
    </source>
</evidence>
<dbReference type="EMBL" id="JBBHLI010000005">
    <property type="protein sequence ID" value="MEK9501338.1"/>
    <property type="molecule type" value="Genomic_DNA"/>
</dbReference>
<organism evidence="2 3">
    <name type="scientific">Gaopeijia maritima</name>
    <dbReference type="NCBI Taxonomy" id="3119007"/>
    <lineage>
        <taxon>Bacteria</taxon>
        <taxon>Pseudomonadati</taxon>
        <taxon>Gemmatimonadota</taxon>
        <taxon>Longimicrobiia</taxon>
        <taxon>Gaopeijiales</taxon>
        <taxon>Gaopeijiaceae</taxon>
        <taxon>Gaopeijia</taxon>
    </lineage>
</organism>
<reference evidence="2 3" key="1">
    <citation type="submission" date="2024-02" db="EMBL/GenBank/DDBJ databases">
        <title>A novel Gemmatimonadota bacterium.</title>
        <authorList>
            <person name="Du Z.-J."/>
            <person name="Ye Y.-Q."/>
        </authorList>
    </citation>
    <scope>NUCLEOTIDE SEQUENCE [LARGE SCALE GENOMIC DNA]</scope>
    <source>
        <strain evidence="2 3">DH-20</strain>
    </source>
</reference>
<feature type="signal peptide" evidence="1">
    <location>
        <begin position="1"/>
        <end position="23"/>
    </location>
</feature>
<accession>A0ABU9EB23</accession>
<dbReference type="RefSeq" id="WP_405283398.1">
    <property type="nucleotide sequence ID" value="NZ_CP144380.1"/>
</dbReference>
<evidence type="ECO:0000313" key="3">
    <source>
        <dbReference type="Proteomes" id="UP001484239"/>
    </source>
</evidence>
<evidence type="ECO:0000313" key="2">
    <source>
        <dbReference type="EMBL" id="MEK9501338.1"/>
    </source>
</evidence>
<sequence>MTLRFATRLFAALALLASTAVCAQPTPAAAPLDIRLEHDTEAERTTADELRAVVAAYDVEEWIVTREVRIDASAIPHSHPVLTLHTRHNGQPLHLLSTFLHEQFHWWVMERPDELLAATTAFRRAWPEVPVGGGEGGRDEESTYLHLVVCHLEYQAMAALVGADEARAILESNNHYRWIYDRVLNDPQVDRIVRGAGLSVDEGR</sequence>
<proteinExistence type="predicted"/>
<dbReference type="Proteomes" id="UP001484239">
    <property type="component" value="Unassembled WGS sequence"/>
</dbReference>
<keyword evidence="3" id="KW-1185">Reference proteome</keyword>
<comment type="caution">
    <text evidence="2">The sequence shown here is derived from an EMBL/GenBank/DDBJ whole genome shotgun (WGS) entry which is preliminary data.</text>
</comment>
<feature type="chain" id="PRO_5046159801" evidence="1">
    <location>
        <begin position="24"/>
        <end position="204"/>
    </location>
</feature>